<dbReference type="EMBL" id="CACRXK020035527">
    <property type="protein sequence ID" value="CAB4044593.1"/>
    <property type="molecule type" value="Genomic_DNA"/>
</dbReference>
<reference evidence="1" key="1">
    <citation type="submission" date="2020-04" db="EMBL/GenBank/DDBJ databases">
        <authorList>
            <person name="Alioto T."/>
            <person name="Alioto T."/>
            <person name="Gomez Garrido J."/>
        </authorList>
    </citation>
    <scope>NUCLEOTIDE SEQUENCE</scope>
    <source>
        <strain evidence="1">A484AB</strain>
    </source>
</reference>
<protein>
    <submittedName>
        <fullName evidence="1">Uncharacterized protein</fullName>
    </submittedName>
</protein>
<sequence>MFHGTQHIPKQIIETYVLSKKLSVLAKQCVDDEASPAVHNLLGKLKDSTPRSNHVFLSEGVRGVGREVAVELTASQALAVENLLGTPVRRRGGVMFTRFVAKKKLFSSVDYVRSKRHINSNITIEHQQYTYCTIA</sequence>
<evidence type="ECO:0000313" key="2">
    <source>
        <dbReference type="Proteomes" id="UP001152795"/>
    </source>
</evidence>
<comment type="caution">
    <text evidence="1">The sequence shown here is derived from an EMBL/GenBank/DDBJ whole genome shotgun (WGS) entry which is preliminary data.</text>
</comment>
<evidence type="ECO:0000313" key="1">
    <source>
        <dbReference type="EMBL" id="CAB4044593.1"/>
    </source>
</evidence>
<name>A0A6S7LUS3_PARCT</name>
<dbReference type="AlphaFoldDB" id="A0A6S7LUS3"/>
<proteinExistence type="predicted"/>
<gene>
    <name evidence="1" type="ORF">PACLA_8A069512</name>
</gene>
<accession>A0A6S7LUS3</accession>
<dbReference type="Proteomes" id="UP001152795">
    <property type="component" value="Unassembled WGS sequence"/>
</dbReference>
<feature type="non-terminal residue" evidence="1">
    <location>
        <position position="135"/>
    </location>
</feature>
<keyword evidence="2" id="KW-1185">Reference proteome</keyword>
<organism evidence="1 2">
    <name type="scientific">Paramuricea clavata</name>
    <name type="common">Red gorgonian</name>
    <name type="synonym">Violescent sea-whip</name>
    <dbReference type="NCBI Taxonomy" id="317549"/>
    <lineage>
        <taxon>Eukaryota</taxon>
        <taxon>Metazoa</taxon>
        <taxon>Cnidaria</taxon>
        <taxon>Anthozoa</taxon>
        <taxon>Octocorallia</taxon>
        <taxon>Malacalcyonacea</taxon>
        <taxon>Plexauridae</taxon>
        <taxon>Paramuricea</taxon>
    </lineage>
</organism>